<proteinExistence type="predicted"/>
<keyword evidence="3" id="KW-1185">Reference proteome</keyword>
<evidence type="ECO:0000256" key="1">
    <source>
        <dbReference type="SAM" id="SignalP"/>
    </source>
</evidence>
<feature type="signal peptide" evidence="1">
    <location>
        <begin position="1"/>
        <end position="23"/>
    </location>
</feature>
<reference evidence="2 3" key="1">
    <citation type="submission" date="2024-05" db="EMBL/GenBank/DDBJ databases">
        <authorList>
            <person name="Jiang F."/>
        </authorList>
    </citation>
    <scope>NUCLEOTIDE SEQUENCE [LARGE SCALE GENOMIC DNA]</scope>
    <source>
        <strain evidence="2 3">LZ166</strain>
    </source>
</reference>
<dbReference type="RefSeq" id="WP_367955042.1">
    <property type="nucleotide sequence ID" value="NZ_JBDPGJ010000003.1"/>
</dbReference>
<organism evidence="2 3">
    <name type="scientific">Aquibium pacificus</name>
    <dbReference type="NCBI Taxonomy" id="3153579"/>
    <lineage>
        <taxon>Bacteria</taxon>
        <taxon>Pseudomonadati</taxon>
        <taxon>Pseudomonadota</taxon>
        <taxon>Alphaproteobacteria</taxon>
        <taxon>Hyphomicrobiales</taxon>
        <taxon>Phyllobacteriaceae</taxon>
        <taxon>Aquibium</taxon>
    </lineage>
</organism>
<accession>A0ABV3SK71</accession>
<dbReference type="EMBL" id="JBDPGJ010000003">
    <property type="protein sequence ID" value="MEX0407174.1"/>
    <property type="molecule type" value="Genomic_DNA"/>
</dbReference>
<feature type="chain" id="PRO_5045571698" evidence="1">
    <location>
        <begin position="24"/>
        <end position="80"/>
    </location>
</feature>
<comment type="caution">
    <text evidence="2">The sequence shown here is derived from an EMBL/GenBank/DDBJ whole genome shotgun (WGS) entry which is preliminary data.</text>
</comment>
<evidence type="ECO:0000313" key="3">
    <source>
        <dbReference type="Proteomes" id="UP001556692"/>
    </source>
</evidence>
<name>A0ABV3SK71_9HYPH</name>
<gene>
    <name evidence="2" type="ORF">ABGN05_16025</name>
</gene>
<dbReference type="Proteomes" id="UP001556692">
    <property type="component" value="Unassembled WGS sequence"/>
</dbReference>
<keyword evidence="1" id="KW-0732">Signal</keyword>
<sequence>MKIAIVTIAAALISALLSSPLEAVDRPPNMTAQEQKRYCDATRQCRAEIKKNRNLFWVHCMEKKGFKTKTGDGYRICGNR</sequence>
<protein>
    <submittedName>
        <fullName evidence="2">Uncharacterized protein</fullName>
    </submittedName>
</protein>
<evidence type="ECO:0000313" key="2">
    <source>
        <dbReference type="EMBL" id="MEX0407174.1"/>
    </source>
</evidence>